<gene>
    <name evidence="1" type="ORF">OXU80_14120</name>
</gene>
<dbReference type="Proteomes" id="UP001163223">
    <property type="component" value="Chromosome"/>
</dbReference>
<proteinExistence type="predicted"/>
<dbReference type="EMBL" id="CP113520">
    <property type="protein sequence ID" value="WAJ31265.1"/>
    <property type="molecule type" value="Genomic_DNA"/>
</dbReference>
<sequence>MRNLPSFRIARSSFATGAVLLVVGSLGGFSDSDIRAAAEGTTAPTVAGDGRPPVVAPEPEGSVDVAKLMQPHGVEDRVVGDPDAPVTIVEYASMTCDHCARFHNESLPTIKRDYIDTGKVKMIIREFPFDPVALAAFMLARCAPNDNREKMIEVLFSQGETWAHADNPSEKLLGISKLAGFTDESFKACLSDKEMQKRIVETKERGQFTFGVDSTPTFFIQGDKYRGALPAGEMAAVLDKYVAAAD</sequence>
<reference evidence="1" key="1">
    <citation type="submission" date="2022-11" db="EMBL/GenBank/DDBJ databases">
        <title>beta-Carotene-producing bacterium, Jeongeuplla avenae sp. nov., alleviates the salt stress of Arabidopsis seedlings.</title>
        <authorList>
            <person name="Jiang L."/>
            <person name="Lee J."/>
        </authorList>
    </citation>
    <scope>NUCLEOTIDE SEQUENCE</scope>
    <source>
        <strain evidence="1">DY_R2A_6</strain>
    </source>
</reference>
<evidence type="ECO:0000313" key="2">
    <source>
        <dbReference type="Proteomes" id="UP001163223"/>
    </source>
</evidence>
<keyword evidence="2" id="KW-1185">Reference proteome</keyword>
<organism evidence="1 2">
    <name type="scientific">Antarcticirhabdus aurantiaca</name>
    <dbReference type="NCBI Taxonomy" id="2606717"/>
    <lineage>
        <taxon>Bacteria</taxon>
        <taxon>Pseudomonadati</taxon>
        <taxon>Pseudomonadota</taxon>
        <taxon>Alphaproteobacteria</taxon>
        <taxon>Hyphomicrobiales</taxon>
        <taxon>Aurantimonadaceae</taxon>
        <taxon>Antarcticirhabdus</taxon>
    </lineage>
</organism>
<protein>
    <submittedName>
        <fullName evidence="1">DsbA family protein</fullName>
    </submittedName>
</protein>
<evidence type="ECO:0000313" key="1">
    <source>
        <dbReference type="EMBL" id="WAJ31265.1"/>
    </source>
</evidence>
<accession>A0ACD4NWW9</accession>
<name>A0ACD4NWW9_9HYPH</name>